<proteinExistence type="predicted"/>
<reference evidence="2 3" key="1">
    <citation type="submission" date="2016-10" db="EMBL/GenBank/DDBJ databases">
        <authorList>
            <person name="de Groot N.N."/>
        </authorList>
    </citation>
    <scope>NUCLEOTIDE SEQUENCE [LARGE SCALE GENOMIC DNA]</scope>
    <source>
        <strain evidence="2 3">DSM 19938</strain>
    </source>
</reference>
<dbReference type="Pfam" id="PF22292">
    <property type="entry name" value="DUF6965"/>
    <property type="match status" value="1"/>
</dbReference>
<dbReference type="AlphaFoldDB" id="A0A1H6QE47"/>
<dbReference type="OrthoDB" id="9958150at2"/>
<sequence length="79" mass="9173">MNATETELQELLTFFKTAKLPQVPFKLNKYITVVNDVQRFIDSEARAIRDYRGSEIVHDSLLKHLRELKGIVQVDLEAK</sequence>
<keyword evidence="3" id="KW-1185">Reference proteome</keyword>
<evidence type="ECO:0000313" key="2">
    <source>
        <dbReference type="EMBL" id="SEI39214.1"/>
    </source>
</evidence>
<dbReference type="Proteomes" id="UP000199532">
    <property type="component" value="Unassembled WGS sequence"/>
</dbReference>
<gene>
    <name evidence="2" type="ORF">SAMN04487995_0332</name>
</gene>
<organism evidence="2 3">
    <name type="scientific">Dyadobacter koreensis</name>
    <dbReference type="NCBI Taxonomy" id="408657"/>
    <lineage>
        <taxon>Bacteria</taxon>
        <taxon>Pseudomonadati</taxon>
        <taxon>Bacteroidota</taxon>
        <taxon>Cytophagia</taxon>
        <taxon>Cytophagales</taxon>
        <taxon>Spirosomataceae</taxon>
        <taxon>Dyadobacter</taxon>
    </lineage>
</organism>
<protein>
    <recommendedName>
        <fullName evidence="1">DUF6965 domain-containing protein</fullName>
    </recommendedName>
</protein>
<dbReference type="EMBL" id="FNXY01000001">
    <property type="protein sequence ID" value="SEI39214.1"/>
    <property type="molecule type" value="Genomic_DNA"/>
</dbReference>
<dbReference type="RefSeq" id="WP_090331272.1">
    <property type="nucleotide sequence ID" value="NZ_FNXY01000001.1"/>
</dbReference>
<dbReference type="InterPro" id="IPR054238">
    <property type="entry name" value="DUF6965"/>
</dbReference>
<name>A0A1H6QE47_9BACT</name>
<evidence type="ECO:0000259" key="1">
    <source>
        <dbReference type="Pfam" id="PF22292"/>
    </source>
</evidence>
<accession>A0A1H6QE47</accession>
<evidence type="ECO:0000313" key="3">
    <source>
        <dbReference type="Proteomes" id="UP000199532"/>
    </source>
</evidence>
<dbReference type="STRING" id="408657.SAMN04487995_0332"/>
<feature type="domain" description="DUF6965" evidence="1">
    <location>
        <begin position="7"/>
        <end position="72"/>
    </location>
</feature>